<feature type="transmembrane region" description="Helical" evidence="2">
    <location>
        <begin position="71"/>
        <end position="92"/>
    </location>
</feature>
<protein>
    <recommendedName>
        <fullName evidence="3">Fungal lipase-type domain-containing protein</fullName>
    </recommendedName>
</protein>
<feature type="compositionally biased region" description="Basic and acidic residues" evidence="1">
    <location>
        <begin position="391"/>
        <end position="414"/>
    </location>
</feature>
<dbReference type="SUPFAM" id="SSF53474">
    <property type="entry name" value="alpha/beta-Hydrolases"/>
    <property type="match status" value="2"/>
</dbReference>
<feature type="compositionally biased region" description="Low complexity" evidence="1">
    <location>
        <begin position="688"/>
        <end position="699"/>
    </location>
</feature>
<feature type="compositionally biased region" description="Polar residues" evidence="1">
    <location>
        <begin position="674"/>
        <end position="687"/>
    </location>
</feature>
<feature type="region of interest" description="Disordered" evidence="1">
    <location>
        <begin position="352"/>
        <end position="432"/>
    </location>
</feature>
<evidence type="ECO:0000313" key="5">
    <source>
        <dbReference type="Proteomes" id="UP000054560"/>
    </source>
</evidence>
<dbReference type="AlphaFoldDB" id="A0A0L0GBM2"/>
<feature type="compositionally biased region" description="Basic and acidic residues" evidence="1">
    <location>
        <begin position="648"/>
        <end position="660"/>
    </location>
</feature>
<keyword evidence="2" id="KW-1133">Transmembrane helix</keyword>
<dbReference type="InterPro" id="IPR029058">
    <property type="entry name" value="AB_hydrolase_fold"/>
</dbReference>
<dbReference type="PANTHER" id="PTHR45856">
    <property type="entry name" value="ALPHA/BETA-HYDROLASES SUPERFAMILY PROTEIN"/>
    <property type="match status" value="1"/>
</dbReference>
<evidence type="ECO:0000259" key="3">
    <source>
        <dbReference type="Pfam" id="PF01764"/>
    </source>
</evidence>
<dbReference type="Proteomes" id="UP000054560">
    <property type="component" value="Unassembled WGS sequence"/>
</dbReference>
<dbReference type="InterPro" id="IPR002921">
    <property type="entry name" value="Fungal_lipase-type"/>
</dbReference>
<dbReference type="Pfam" id="PF01764">
    <property type="entry name" value="Lipase_3"/>
    <property type="match status" value="1"/>
</dbReference>
<dbReference type="OrthoDB" id="426718at2759"/>
<organism evidence="4 5">
    <name type="scientific">Sphaeroforma arctica JP610</name>
    <dbReference type="NCBI Taxonomy" id="667725"/>
    <lineage>
        <taxon>Eukaryota</taxon>
        <taxon>Ichthyosporea</taxon>
        <taxon>Ichthyophonida</taxon>
        <taxon>Sphaeroforma</taxon>
    </lineage>
</organism>
<feature type="domain" description="Fungal lipase-type" evidence="3">
    <location>
        <begin position="748"/>
        <end position="822"/>
    </location>
</feature>
<feature type="compositionally biased region" description="Basic and acidic residues" evidence="1">
    <location>
        <begin position="706"/>
        <end position="732"/>
    </location>
</feature>
<dbReference type="GeneID" id="25901954"/>
<evidence type="ECO:0000256" key="2">
    <source>
        <dbReference type="SAM" id="Phobius"/>
    </source>
</evidence>
<feature type="compositionally biased region" description="Basic residues" evidence="1">
    <location>
        <begin position="380"/>
        <end position="390"/>
    </location>
</feature>
<keyword evidence="2" id="KW-0472">Membrane</keyword>
<dbReference type="RefSeq" id="XP_014160302.1">
    <property type="nucleotide sequence ID" value="XM_014304827.1"/>
</dbReference>
<dbReference type="Gene3D" id="3.40.50.1820">
    <property type="entry name" value="alpha/beta hydrolase"/>
    <property type="match status" value="2"/>
</dbReference>
<keyword evidence="2" id="KW-0812">Transmembrane</keyword>
<dbReference type="eggNOG" id="KOG4569">
    <property type="taxonomic scope" value="Eukaryota"/>
</dbReference>
<evidence type="ECO:0000313" key="4">
    <source>
        <dbReference type="EMBL" id="KNC86400.1"/>
    </source>
</evidence>
<gene>
    <name evidence="4" type="ORF">SARC_01450</name>
</gene>
<dbReference type="InterPro" id="IPR051218">
    <property type="entry name" value="Sec_MonoDiacylglyc_Lipase"/>
</dbReference>
<keyword evidence="5" id="KW-1185">Reference proteome</keyword>
<feature type="transmembrane region" description="Helical" evidence="2">
    <location>
        <begin position="31"/>
        <end position="51"/>
    </location>
</feature>
<evidence type="ECO:0000256" key="1">
    <source>
        <dbReference type="SAM" id="MobiDB-lite"/>
    </source>
</evidence>
<name>A0A0L0GBM2_9EUKA</name>
<proteinExistence type="predicted"/>
<feature type="region of interest" description="Disordered" evidence="1">
    <location>
        <begin position="674"/>
        <end position="736"/>
    </location>
</feature>
<feature type="region of interest" description="Disordered" evidence="1">
    <location>
        <begin position="639"/>
        <end position="660"/>
    </location>
</feature>
<sequence>MLLESVRTHFAYKGTFNTGQKHRHLMYRLTITLQCMLMIIFIFEAFFVLVWDTNQAVYVYQPFTGFSTLFIPSFAFNICAIVTVFGTTYGYLPPTKAQLLAGVVELDLEARSSHVHGEFSLYTAHWMCAASRLAYKFKPNDKRKKPRRRKNVVDSRLDNHTINAAHESGRGIYVERTILGSPSNGEAIVDLALMNGWYGGGHHPGRRRSTSGQISSHGGQYCAFVDQQEYNHKNGHASKDFGSCVDARNGDGDVKTSNSDNIDVAIGCRDGGVDDCPDHQGNELTTRLEPRIKNIEILHTKSETLARCTTSEGQGGIDQPDGSLYSNTTGQIGCGYGNEDRMNYAYRSENGFAHVSPHPQAHGTAHAPPVHAHEHEHAQSNHRHHDKQLRHHDDEHSHHQGSDSDSEAWSHDSDSADDTEGSGSANDSAEEHGVRDYADIWKKKWRNFELVAYISDERTDTHCVIFRNNDELVISFRGTKSSGNAMTDMQAHLIPPCSDTNQVGSSNYFKYKHTCDVGSPCRADKILVHRGFLKAYKSINERVLAVLRNEVDAHSAGSPKPASILSSTNEAASYLDRSTIFAALVKSDVGNCDHTETDGGVGKGASNQLQAHKHKKASVLLQRLPNIQEVASHEFANTQPPIQTHKPTRSDLADGVSHRDPLCNNLSERDITSLCNGSPSNPSSTSVPGSPSFLLPLPGNATDCTGESKGDGRELENNRDALHKQPDLDRIASEPNPVDEGEVAAWGQLHVFVTGHSLGGALATLCAFECCKFDASELAMTVYTFGSPRVGNRAFAERYDRNSKRMPTHRIVNDGDPIVGIPKFWAPKLFNITYKHVGTCYTIGGRGGIIINPNFSERRFQLKSKRDISTHSIRQYRTVIVRCMGRVMAGEDHADSVFDLSTALRSITTTLQAPADMCSIEADEADGIDDALGSMQFDTMGPLPSRAHLRSLIQLPRTHILDGMQGSSANDGVGREIAKTRTSVIGRTRRVMHRSATVDVAETTRHSAPWNEPYAL</sequence>
<dbReference type="EMBL" id="KQ241653">
    <property type="protein sequence ID" value="KNC86400.1"/>
    <property type="molecule type" value="Genomic_DNA"/>
</dbReference>
<reference evidence="4 5" key="1">
    <citation type="submission" date="2011-02" db="EMBL/GenBank/DDBJ databases">
        <title>The Genome Sequence of Sphaeroforma arctica JP610.</title>
        <authorList>
            <consortium name="The Broad Institute Genome Sequencing Platform"/>
            <person name="Russ C."/>
            <person name="Cuomo C."/>
            <person name="Young S.K."/>
            <person name="Zeng Q."/>
            <person name="Gargeya S."/>
            <person name="Alvarado L."/>
            <person name="Berlin A."/>
            <person name="Chapman S.B."/>
            <person name="Chen Z."/>
            <person name="Freedman E."/>
            <person name="Gellesch M."/>
            <person name="Goldberg J."/>
            <person name="Griggs A."/>
            <person name="Gujja S."/>
            <person name="Heilman E."/>
            <person name="Heiman D."/>
            <person name="Howarth C."/>
            <person name="Mehta T."/>
            <person name="Neiman D."/>
            <person name="Pearson M."/>
            <person name="Roberts A."/>
            <person name="Saif S."/>
            <person name="Shea T."/>
            <person name="Shenoy N."/>
            <person name="Sisk P."/>
            <person name="Stolte C."/>
            <person name="Sykes S."/>
            <person name="White J."/>
            <person name="Yandava C."/>
            <person name="Burger G."/>
            <person name="Gray M.W."/>
            <person name="Holland P.W.H."/>
            <person name="King N."/>
            <person name="Lang F.B.F."/>
            <person name="Roger A.J."/>
            <person name="Ruiz-Trillo I."/>
            <person name="Haas B."/>
            <person name="Nusbaum C."/>
            <person name="Birren B."/>
        </authorList>
    </citation>
    <scope>NUCLEOTIDE SEQUENCE [LARGE SCALE GENOMIC DNA]</scope>
    <source>
        <strain evidence="4 5">JP610</strain>
    </source>
</reference>
<accession>A0A0L0GBM2</accession>
<dbReference type="PANTHER" id="PTHR45856:SF24">
    <property type="entry name" value="FUNGAL LIPASE-LIKE DOMAIN-CONTAINING PROTEIN"/>
    <property type="match status" value="1"/>
</dbReference>
<dbReference type="CDD" id="cd00519">
    <property type="entry name" value="Lipase_3"/>
    <property type="match status" value="1"/>
</dbReference>
<dbReference type="GO" id="GO:0006629">
    <property type="term" value="P:lipid metabolic process"/>
    <property type="evidence" value="ECO:0007669"/>
    <property type="project" value="InterPro"/>
</dbReference>